<dbReference type="Proteomes" id="UP000034325">
    <property type="component" value="Unassembled WGS sequence"/>
</dbReference>
<feature type="region of interest" description="Disordered" evidence="1">
    <location>
        <begin position="1"/>
        <end position="81"/>
    </location>
</feature>
<protein>
    <submittedName>
        <fullName evidence="3">Uncharacterized protein</fullName>
    </submittedName>
</protein>
<gene>
    <name evidence="3" type="ORF">UT23_C0003G0029</name>
</gene>
<evidence type="ECO:0000256" key="1">
    <source>
        <dbReference type="SAM" id="MobiDB-lite"/>
    </source>
</evidence>
<feature type="compositionally biased region" description="Polar residues" evidence="1">
    <location>
        <begin position="14"/>
        <end position="25"/>
    </location>
</feature>
<dbReference type="AlphaFoldDB" id="A0A0G0M578"/>
<keyword evidence="2" id="KW-0812">Transmembrane</keyword>
<sequence length="261" mass="29217">MASKDNQTKKAGPQEQNLETGNENKYLTDIKELPPENKEEKKNPQVQPQKETKKIAPEVKAALVPKEPVENESISEEEEVGGTKNFPLSAKDVILGIINLVSIILLIIILVRLPEKAKELKDLKSEKILSEANISYEFLEIEEAKERIVTLEALFLDEPGVVNFVNEVEKLKTEGSVIQKVTFVSQKVVKDKTGSYGIPIVIELVGGWEAIAADLEKIDSLPFLFRPIRVEAEKSLKEEEAGVIVYKYGVFLYVKDELGKD</sequence>
<reference evidence="3 4" key="1">
    <citation type="journal article" date="2015" name="Nature">
        <title>rRNA introns, odd ribosomes, and small enigmatic genomes across a large radiation of phyla.</title>
        <authorList>
            <person name="Brown C.T."/>
            <person name="Hug L.A."/>
            <person name="Thomas B.C."/>
            <person name="Sharon I."/>
            <person name="Castelle C.J."/>
            <person name="Singh A."/>
            <person name="Wilkins M.J."/>
            <person name="Williams K.H."/>
            <person name="Banfield J.F."/>
        </authorList>
    </citation>
    <scope>NUCLEOTIDE SEQUENCE [LARGE SCALE GENOMIC DNA]</scope>
</reference>
<evidence type="ECO:0000313" key="3">
    <source>
        <dbReference type="EMBL" id="KKQ98402.1"/>
    </source>
</evidence>
<proteinExistence type="predicted"/>
<organism evidence="3 4">
    <name type="scientific">Candidatus Woesebacteria bacterium GW2011_GWA1_39_12</name>
    <dbReference type="NCBI Taxonomy" id="1618549"/>
    <lineage>
        <taxon>Bacteria</taxon>
        <taxon>Candidatus Woeseibacteriota</taxon>
    </lineage>
</organism>
<feature type="compositionally biased region" description="Basic and acidic residues" evidence="1">
    <location>
        <begin position="26"/>
        <end position="43"/>
    </location>
</feature>
<keyword evidence="2" id="KW-0472">Membrane</keyword>
<evidence type="ECO:0000313" key="4">
    <source>
        <dbReference type="Proteomes" id="UP000034325"/>
    </source>
</evidence>
<name>A0A0G0M578_9BACT</name>
<comment type="caution">
    <text evidence="3">The sequence shown here is derived from an EMBL/GenBank/DDBJ whole genome shotgun (WGS) entry which is preliminary data.</text>
</comment>
<accession>A0A0G0M578</accession>
<dbReference type="EMBL" id="LBWA01000003">
    <property type="protein sequence ID" value="KKQ98402.1"/>
    <property type="molecule type" value="Genomic_DNA"/>
</dbReference>
<feature type="transmembrane region" description="Helical" evidence="2">
    <location>
        <begin position="93"/>
        <end position="111"/>
    </location>
</feature>
<keyword evidence="2" id="KW-1133">Transmembrane helix</keyword>
<evidence type="ECO:0000256" key="2">
    <source>
        <dbReference type="SAM" id="Phobius"/>
    </source>
</evidence>